<organism evidence="1 2">
    <name type="scientific">Lacimicrobium alkaliphilum</name>
    <dbReference type="NCBI Taxonomy" id="1526571"/>
    <lineage>
        <taxon>Bacteria</taxon>
        <taxon>Pseudomonadati</taxon>
        <taxon>Pseudomonadota</taxon>
        <taxon>Gammaproteobacteria</taxon>
        <taxon>Alteromonadales</taxon>
        <taxon>Alteromonadaceae</taxon>
        <taxon>Lacimicrobium</taxon>
    </lineage>
</organism>
<sequence>MSKVLDTSAALLAGYAGIKKGSRSPLCMNTIINYRGGQGAAGALKLGSPSNGLDSA</sequence>
<evidence type="ECO:0000313" key="2">
    <source>
        <dbReference type="Proteomes" id="UP000614272"/>
    </source>
</evidence>
<evidence type="ECO:0000313" key="1">
    <source>
        <dbReference type="EMBL" id="GGD61321.1"/>
    </source>
</evidence>
<gene>
    <name evidence="1" type="ORF">GCM10011357_15840</name>
</gene>
<comment type="caution">
    <text evidence="1">The sequence shown here is derived from an EMBL/GenBank/DDBJ whole genome shotgun (WGS) entry which is preliminary data.</text>
</comment>
<dbReference type="EMBL" id="BMGJ01000005">
    <property type="protein sequence ID" value="GGD61321.1"/>
    <property type="molecule type" value="Genomic_DNA"/>
</dbReference>
<dbReference type="Proteomes" id="UP000614272">
    <property type="component" value="Unassembled WGS sequence"/>
</dbReference>
<keyword evidence="2" id="KW-1185">Reference proteome</keyword>
<proteinExistence type="predicted"/>
<protein>
    <submittedName>
        <fullName evidence="1">Uncharacterized protein</fullName>
    </submittedName>
</protein>
<name>A0ABQ1R7L4_9ALTE</name>
<reference evidence="2" key="1">
    <citation type="journal article" date="2019" name="Int. J. Syst. Evol. Microbiol.">
        <title>The Global Catalogue of Microorganisms (GCM) 10K type strain sequencing project: providing services to taxonomists for standard genome sequencing and annotation.</title>
        <authorList>
            <consortium name="The Broad Institute Genomics Platform"/>
            <consortium name="The Broad Institute Genome Sequencing Center for Infectious Disease"/>
            <person name="Wu L."/>
            <person name="Ma J."/>
        </authorList>
    </citation>
    <scope>NUCLEOTIDE SEQUENCE [LARGE SCALE GENOMIC DNA]</scope>
    <source>
        <strain evidence="2">CGMCC 1.12923</strain>
    </source>
</reference>
<accession>A0ABQ1R7L4</accession>